<dbReference type="AlphaFoldDB" id="A0A087TLM2"/>
<organism evidence="1 2">
    <name type="scientific">Stegodyphus mimosarum</name>
    <name type="common">African social velvet spider</name>
    <dbReference type="NCBI Taxonomy" id="407821"/>
    <lineage>
        <taxon>Eukaryota</taxon>
        <taxon>Metazoa</taxon>
        <taxon>Ecdysozoa</taxon>
        <taxon>Arthropoda</taxon>
        <taxon>Chelicerata</taxon>
        <taxon>Arachnida</taxon>
        <taxon>Araneae</taxon>
        <taxon>Araneomorphae</taxon>
        <taxon>Entelegynae</taxon>
        <taxon>Eresoidea</taxon>
        <taxon>Eresidae</taxon>
        <taxon>Stegodyphus</taxon>
    </lineage>
</organism>
<protein>
    <submittedName>
        <fullName evidence="1">Uncharacterized protein</fullName>
    </submittedName>
</protein>
<gene>
    <name evidence="1" type="ORF">X975_22534</name>
</gene>
<dbReference type="OrthoDB" id="6437771at2759"/>
<keyword evidence="2" id="KW-1185">Reference proteome</keyword>
<sequence>MYRLRCSSTEYLCAYCISFAENWSQIDTSINMQIFLKRMLKFLPPHEKEKVFGKSGTLQILEMDSHKLQHRHGIPELSQSASKKLVNQNEQICLLMHHTEGPFPNEIQSRNEKYCKLLELCAHFVNIAQCTVLLKFIEFASHMFKSEVFEVQMAVLTFVKAWKKKNISSAEPQFEETIQNFAMLVAETLCCKNYIVQKEALSTCFTLHKFNPQIRKMQETLKIPFVRTILKSYIDAIPLHSFLSEKEQNKNSQ</sequence>
<evidence type="ECO:0000313" key="2">
    <source>
        <dbReference type="Proteomes" id="UP000054359"/>
    </source>
</evidence>
<dbReference type="Proteomes" id="UP000054359">
    <property type="component" value="Unassembled WGS sequence"/>
</dbReference>
<name>A0A087TLM2_STEMI</name>
<proteinExistence type="predicted"/>
<evidence type="ECO:0000313" key="1">
    <source>
        <dbReference type="EMBL" id="KFM66011.1"/>
    </source>
</evidence>
<dbReference type="EMBL" id="KK115780">
    <property type="protein sequence ID" value="KFM66011.1"/>
    <property type="molecule type" value="Genomic_DNA"/>
</dbReference>
<reference evidence="1 2" key="1">
    <citation type="submission" date="2013-11" db="EMBL/GenBank/DDBJ databases">
        <title>Genome sequencing of Stegodyphus mimosarum.</title>
        <authorList>
            <person name="Bechsgaard J."/>
        </authorList>
    </citation>
    <scope>NUCLEOTIDE SEQUENCE [LARGE SCALE GENOMIC DNA]</scope>
</reference>
<accession>A0A087TLM2</accession>
<feature type="non-terminal residue" evidence="1">
    <location>
        <position position="253"/>
    </location>
</feature>